<dbReference type="Gene3D" id="2.40.10.10">
    <property type="entry name" value="Trypsin-like serine proteases"/>
    <property type="match status" value="2"/>
</dbReference>
<dbReference type="SUPFAM" id="SSF50494">
    <property type="entry name" value="Trypsin-like serine proteases"/>
    <property type="match status" value="1"/>
</dbReference>
<reference evidence="2 3" key="1">
    <citation type="submission" date="2019-07" db="EMBL/GenBank/DDBJ databases">
        <title>Genomics analysis of Aphanomyces spp. identifies a new class of oomycete effector associated with host adaptation.</title>
        <authorList>
            <person name="Gaulin E."/>
        </authorList>
    </citation>
    <scope>NUCLEOTIDE SEQUENCE [LARGE SCALE GENOMIC DNA]</scope>
    <source>
        <strain evidence="2 3">ATCC 201684</strain>
    </source>
</reference>
<dbReference type="Proteomes" id="UP000481153">
    <property type="component" value="Unassembled WGS sequence"/>
</dbReference>
<dbReference type="VEuPathDB" id="FungiDB:AeMF1_015538"/>
<name>A0A6G0XC56_9STRA</name>
<dbReference type="EMBL" id="VJMJ01000084">
    <property type="protein sequence ID" value="KAF0737545.1"/>
    <property type="molecule type" value="Genomic_DNA"/>
</dbReference>
<keyword evidence="1" id="KW-0843">Virulence</keyword>
<dbReference type="Pfam" id="PF13365">
    <property type="entry name" value="Trypsin_2"/>
    <property type="match status" value="1"/>
</dbReference>
<dbReference type="PANTHER" id="PTHR36234">
    <property type="entry name" value="LYSYL ENDOPEPTIDASE"/>
    <property type="match status" value="1"/>
</dbReference>
<evidence type="ECO:0000313" key="3">
    <source>
        <dbReference type="Proteomes" id="UP000481153"/>
    </source>
</evidence>
<organism evidence="2 3">
    <name type="scientific">Aphanomyces euteiches</name>
    <dbReference type="NCBI Taxonomy" id="100861"/>
    <lineage>
        <taxon>Eukaryota</taxon>
        <taxon>Sar</taxon>
        <taxon>Stramenopiles</taxon>
        <taxon>Oomycota</taxon>
        <taxon>Saprolegniomycetes</taxon>
        <taxon>Saprolegniales</taxon>
        <taxon>Verrucalvaceae</taxon>
        <taxon>Aphanomyces</taxon>
    </lineage>
</organism>
<accession>A0A6G0XC56</accession>
<evidence type="ECO:0008006" key="4">
    <source>
        <dbReference type="Google" id="ProtNLM"/>
    </source>
</evidence>
<gene>
    <name evidence="2" type="ORF">Ae201684_006700</name>
</gene>
<dbReference type="InterPro" id="IPR009003">
    <property type="entry name" value="Peptidase_S1_PA"/>
</dbReference>
<dbReference type="InterPro" id="IPR043504">
    <property type="entry name" value="Peptidase_S1_PA_chymotrypsin"/>
</dbReference>
<dbReference type="AlphaFoldDB" id="A0A6G0XC56"/>
<evidence type="ECO:0000256" key="1">
    <source>
        <dbReference type="ARBA" id="ARBA00023026"/>
    </source>
</evidence>
<dbReference type="PANTHER" id="PTHR36234:SF5">
    <property type="entry name" value="LYSYL ENDOPEPTIDASE"/>
    <property type="match status" value="1"/>
</dbReference>
<protein>
    <recommendedName>
        <fullName evidence="4">Serine protease</fullName>
    </recommendedName>
</protein>
<comment type="caution">
    <text evidence="2">The sequence shown here is derived from an EMBL/GenBank/DDBJ whole genome shotgun (WGS) entry which is preliminary data.</text>
</comment>
<sequence>MAARLCSGEDIQQDVGAEIHATGNAGLAETFNHTIQLGKSTRFRIAYPNARFIYVHFSKFDLPKGDSLTLSTKETTVVYTGRGRRRKRNSGDDDDTSFYSDRLEGDAVNVLYKHHGGQTKGHYGVTIGSYIRGVPRMDRDGKSLVNPTCVSNEPSWKPAVCYKKSHPKAFESSRALARMVTVGPAGAVAQYSTGFLVGCDGYFLTNEHNVRTQDQVDSTDFGFLAASADCDDTCNRRALGCSHKLLVRGSATLIAVGTTLDYALLRFHKAARRQIDAIGIPYLRLRDATYRAETGDEIYIPQHPDGTAAKIVMTLKNGTKATITSTHVTNKCGKDQLGYMAETIGGSSGSPVISMADHRVVGLHHCGECNTGSDGDMLRTAIPIHKILAHLQANQDIELPACFSR</sequence>
<evidence type="ECO:0000313" key="2">
    <source>
        <dbReference type="EMBL" id="KAF0737545.1"/>
    </source>
</evidence>
<proteinExistence type="predicted"/>
<keyword evidence="3" id="KW-1185">Reference proteome</keyword>